<feature type="transmembrane region" description="Helical" evidence="1">
    <location>
        <begin position="128"/>
        <end position="154"/>
    </location>
</feature>
<dbReference type="InterPro" id="IPR043742">
    <property type="entry name" value="DUF5687"/>
</dbReference>
<feature type="transmembrane region" description="Helical" evidence="1">
    <location>
        <begin position="309"/>
        <end position="326"/>
    </location>
</feature>
<gene>
    <name evidence="2" type="ORF">FUAX_26990</name>
</gene>
<keyword evidence="1" id="KW-0812">Transmembrane</keyword>
<feature type="transmembrane region" description="Helical" evidence="1">
    <location>
        <begin position="166"/>
        <end position="184"/>
    </location>
</feature>
<name>A0AAU9CXR7_9BACT</name>
<feature type="transmembrane region" description="Helical" evidence="1">
    <location>
        <begin position="446"/>
        <end position="465"/>
    </location>
</feature>
<organism evidence="2 3">
    <name type="scientific">Fulvitalea axinellae</name>
    <dbReference type="NCBI Taxonomy" id="1182444"/>
    <lineage>
        <taxon>Bacteria</taxon>
        <taxon>Pseudomonadati</taxon>
        <taxon>Bacteroidota</taxon>
        <taxon>Cytophagia</taxon>
        <taxon>Cytophagales</taxon>
        <taxon>Persicobacteraceae</taxon>
        <taxon>Fulvitalea</taxon>
    </lineage>
</organism>
<keyword evidence="1" id="KW-1133">Transmembrane helix</keyword>
<dbReference type="KEGG" id="fax:FUAX_26990"/>
<keyword evidence="1" id="KW-0472">Membrane</keyword>
<evidence type="ECO:0008006" key="4">
    <source>
        <dbReference type="Google" id="ProtNLM"/>
    </source>
</evidence>
<feature type="transmembrane region" description="Helical" evidence="1">
    <location>
        <begin position="234"/>
        <end position="255"/>
    </location>
</feature>
<reference evidence="2 3" key="1">
    <citation type="submission" date="2021-12" db="EMBL/GenBank/DDBJ databases">
        <title>Genome sequencing of bacteria with rrn-lacking chromosome and rrn-plasmid.</title>
        <authorList>
            <person name="Anda M."/>
            <person name="Iwasaki W."/>
        </authorList>
    </citation>
    <scope>NUCLEOTIDE SEQUENCE [LARGE SCALE GENOMIC DNA]</scope>
    <source>
        <strain evidence="2 3">DSM 100852</strain>
    </source>
</reference>
<feature type="transmembrane region" description="Helical" evidence="1">
    <location>
        <begin position="196"/>
        <end position="214"/>
    </location>
</feature>
<evidence type="ECO:0000313" key="2">
    <source>
        <dbReference type="EMBL" id="BDD10267.1"/>
    </source>
</evidence>
<feature type="transmembrane region" description="Helical" evidence="1">
    <location>
        <begin position="89"/>
        <end position="107"/>
    </location>
</feature>
<feature type="transmembrane region" description="Helical" evidence="1">
    <location>
        <begin position="332"/>
        <end position="353"/>
    </location>
</feature>
<feature type="transmembrane region" description="Helical" evidence="1">
    <location>
        <begin position="381"/>
        <end position="398"/>
    </location>
</feature>
<feature type="transmembrane region" description="Helical" evidence="1">
    <location>
        <begin position="52"/>
        <end position="77"/>
    </location>
</feature>
<dbReference type="EMBL" id="AP025314">
    <property type="protein sequence ID" value="BDD10267.1"/>
    <property type="molecule type" value="Genomic_DNA"/>
</dbReference>
<dbReference type="AlphaFoldDB" id="A0AAU9CXR7"/>
<feature type="transmembrane region" description="Helical" evidence="1">
    <location>
        <begin position="477"/>
        <end position="496"/>
    </location>
</feature>
<protein>
    <recommendedName>
        <fullName evidence="4">ABC transporter permease</fullName>
    </recommendedName>
</protein>
<proteinExistence type="predicted"/>
<keyword evidence="3" id="KW-1185">Reference proteome</keyword>
<accession>A0AAU9CXR7</accession>
<dbReference type="Pfam" id="PF18940">
    <property type="entry name" value="DUF5687"/>
    <property type="match status" value="1"/>
</dbReference>
<feature type="transmembrane region" description="Helical" evidence="1">
    <location>
        <begin position="404"/>
        <end position="425"/>
    </location>
</feature>
<evidence type="ECO:0000313" key="3">
    <source>
        <dbReference type="Proteomes" id="UP001348817"/>
    </source>
</evidence>
<evidence type="ECO:0000256" key="1">
    <source>
        <dbReference type="SAM" id="Phobius"/>
    </source>
</evidence>
<dbReference type="Proteomes" id="UP001348817">
    <property type="component" value="Chromosome"/>
</dbReference>
<sequence length="516" mass="58741">MNPARVSLVQHFFANQIYYIQQRSLMILQLLKHKWKEDFRSPAFDQGLPVKILMGFLGFMALCYLIAFGLLIDVILLKDNDTINPVTFINGYLVLYWIVGIGVRMTMQNTPAIGIQPYLLLPIRKSKVFNFLLARSFFSANNWLHLAFAIPFALKVVQKVNDFPSAIAWLIVFFSMSMANNYIVFILKKETLGKIWINWALMLLAAGLFGLNYYDLFPVNEISSAFMETVAATPLTALSTVVWAVLWYVLAFRYLKSKAYLENLAVKTDGGKGDNLNERLSFLRGFGRVGDIIALDLKMIMRNKRPKQVTIMAFAFLFYGLLFYTNDIYGKGMYVFCAVFITGLGMSNFGQFVPAWDSGHFDMLLTSNLSFKDYVRSKHRYMITLCSVFFVLSLPYGYFGMDIIWTHLSMALFNIGVSSYILLLFSTRNNRRFDITKSGSFNFEGTGATQWLASVPFLLLPQVLYWPITLLADNNTALITIGIIGVLGLALQSPILDRIAKMYVKQKYRLAEGLRA</sequence>